<sequence length="641" mass="68514">MAIRRSARIRRAQESPEVEESTPQPEQVAPSRLASVAEGDETELPRVQTPQTKQSSHSSSSHKTPTASAKRSSTNAITPTSVMARPSRAEMHPSKAHQSTAKKADSGLILGFNPITKDADGKVVGNSISDNTPTKSKPSPATSGFGTPGFEFKFQSQETDLSDQAKLLMDSVRGDVARIKAEMLEQKSKQDQEDDKAENAHGDRKIAMPKGKAGRFSDVHMAEFKKMDSIAGHASSFRGTADRFVPLTKSLKRSKSKAQLDEPDSHNSSPSRSPAKGSSLPAPPAASAAKRVKHNQAEDTSARSQPSKAADTSKVAETQKAETPRRPAGPRPRPSVRNSLMTPTRASLARSTASVKAPKTSLIPSLKLSPAAKTIASPRTPQTDFNPRLKSKLPTLGNLRSILRRRQPLFSRDPAKIASGTHVAAPDFNPKCLFAGAGDVSDSAPTPSPKKHVEFTPSVKSRHELAVASPSPSKAPSAHRLSVSGDVSYPTLPTLTPEKKSTDTESTTPTSAPKSIRRVRKSNAGETAAAFPEIPVVTHGISHGIKNKKRHRDESDDNDTPTAKRTKDALVADTPSGERSTKRLKATPSPVKKRSINTPVRPSTGNVGTPVTASAKQKSRGVLSMSRLNMLSKPKGRAQPK</sequence>
<feature type="compositionally biased region" description="Low complexity" evidence="1">
    <location>
        <begin position="49"/>
        <end position="69"/>
    </location>
</feature>
<reference evidence="2" key="1">
    <citation type="submission" date="2021-07" db="EMBL/GenBank/DDBJ databases">
        <authorList>
            <person name="Branca A.L. A."/>
        </authorList>
    </citation>
    <scope>NUCLEOTIDE SEQUENCE</scope>
</reference>
<feature type="compositionally biased region" description="Low complexity" evidence="1">
    <location>
        <begin position="466"/>
        <end position="478"/>
    </location>
</feature>
<feature type="compositionally biased region" description="Polar residues" evidence="1">
    <location>
        <begin position="338"/>
        <end position="354"/>
    </location>
</feature>
<accession>A0A9W4IWE6</accession>
<evidence type="ECO:0000313" key="3">
    <source>
        <dbReference type="Proteomes" id="UP001152646"/>
    </source>
</evidence>
<name>A0A9W4IWE6_9EURO</name>
<proteinExistence type="predicted"/>
<evidence type="ECO:0008006" key="4">
    <source>
        <dbReference type="Google" id="ProtNLM"/>
    </source>
</evidence>
<feature type="compositionally biased region" description="Basic residues" evidence="1">
    <location>
        <begin position="1"/>
        <end position="10"/>
    </location>
</feature>
<feature type="compositionally biased region" description="Polar residues" evidence="1">
    <location>
        <begin position="126"/>
        <end position="145"/>
    </location>
</feature>
<dbReference type="Proteomes" id="UP001152646">
    <property type="component" value="Unassembled WGS sequence"/>
</dbReference>
<feature type="compositionally biased region" description="Low complexity" evidence="1">
    <location>
        <begin position="268"/>
        <end position="289"/>
    </location>
</feature>
<feature type="compositionally biased region" description="Polar residues" evidence="1">
    <location>
        <begin position="504"/>
        <end position="513"/>
    </location>
</feature>
<feature type="compositionally biased region" description="Basic and acidic residues" evidence="1">
    <location>
        <begin position="180"/>
        <end position="206"/>
    </location>
</feature>
<evidence type="ECO:0000313" key="2">
    <source>
        <dbReference type="EMBL" id="CAG8351133.1"/>
    </source>
</evidence>
<evidence type="ECO:0000256" key="1">
    <source>
        <dbReference type="SAM" id="MobiDB-lite"/>
    </source>
</evidence>
<dbReference type="EMBL" id="CAJVPA010000111">
    <property type="protein sequence ID" value="CAG8351133.1"/>
    <property type="molecule type" value="Genomic_DNA"/>
</dbReference>
<comment type="caution">
    <text evidence="2">The sequence shown here is derived from an EMBL/GenBank/DDBJ whole genome shotgun (WGS) entry which is preliminary data.</text>
</comment>
<feature type="compositionally biased region" description="Polar residues" evidence="1">
    <location>
        <begin position="596"/>
        <end position="616"/>
    </location>
</feature>
<feature type="region of interest" description="Disordered" evidence="1">
    <location>
        <begin position="180"/>
        <end position="213"/>
    </location>
</feature>
<feature type="region of interest" description="Disordered" evidence="1">
    <location>
        <begin position="1"/>
        <end position="151"/>
    </location>
</feature>
<protein>
    <recommendedName>
        <fullName evidence="4">Erythromycin esterase</fullName>
    </recommendedName>
</protein>
<feature type="compositionally biased region" description="Polar residues" evidence="1">
    <location>
        <begin position="70"/>
        <end position="81"/>
    </location>
</feature>
<organism evidence="2 3">
    <name type="scientific">Penicillium salamii</name>
    <dbReference type="NCBI Taxonomy" id="1612424"/>
    <lineage>
        <taxon>Eukaryota</taxon>
        <taxon>Fungi</taxon>
        <taxon>Dikarya</taxon>
        <taxon>Ascomycota</taxon>
        <taxon>Pezizomycotina</taxon>
        <taxon>Eurotiomycetes</taxon>
        <taxon>Eurotiomycetidae</taxon>
        <taxon>Eurotiales</taxon>
        <taxon>Aspergillaceae</taxon>
        <taxon>Penicillium</taxon>
    </lineage>
</organism>
<gene>
    <name evidence="2" type="ORF">PSALAMII_LOCUS3223</name>
</gene>
<dbReference type="OrthoDB" id="5204833at2759"/>
<feature type="region of interest" description="Disordered" evidence="1">
    <location>
        <begin position="248"/>
        <end position="360"/>
    </location>
</feature>
<dbReference type="AlphaFoldDB" id="A0A9W4IWE6"/>
<feature type="region of interest" description="Disordered" evidence="1">
    <location>
        <begin position="440"/>
        <end position="641"/>
    </location>
</feature>
<feature type="region of interest" description="Disordered" evidence="1">
    <location>
        <begin position="372"/>
        <end position="392"/>
    </location>
</feature>